<keyword evidence="2" id="KW-1185">Reference proteome</keyword>
<evidence type="ECO:0000313" key="1">
    <source>
        <dbReference type="EMBL" id="MCW1922072.1"/>
    </source>
</evidence>
<dbReference type="Proteomes" id="UP001320876">
    <property type="component" value="Unassembled WGS sequence"/>
</dbReference>
<proteinExistence type="predicted"/>
<protein>
    <submittedName>
        <fullName evidence="1">Uncharacterized protein</fullName>
    </submittedName>
</protein>
<accession>A0ABT3GEQ1</accession>
<comment type="caution">
    <text evidence="1">The sequence shown here is derived from an EMBL/GenBank/DDBJ whole genome shotgun (WGS) entry which is preliminary data.</text>
</comment>
<dbReference type="RefSeq" id="WP_264486182.1">
    <property type="nucleotide sequence ID" value="NZ_JAPDDT010000002.1"/>
</dbReference>
<dbReference type="EMBL" id="JAPDDT010000002">
    <property type="protein sequence ID" value="MCW1922072.1"/>
    <property type="molecule type" value="Genomic_DNA"/>
</dbReference>
<sequence length="1188" mass="127670">MSRLLVVIPLLGTLPAAELLHNPGFETAPFPASWTSSGGAVSAAGLNGTAAAARLPYNTMATLSQITGSGVADFTFDVCFQIAGTNEAQSFRMTLLAGGEDAIDLRTATSGVLEVGIGNTSQVPLTAIADGSTSNVPVSQTVKLRVIGRGFGTANAKYDLLWTAPYTGASVPAFTRAALDLSSFGGPSATTSPLNGVRFQRNVTAANSFSVDGLSLQDDDVVPGIAATHQLIVPPPDKVVNISGVYPHLVMTNNHAECGVGALVPWAGKLWAITYGPHLPYGSSDKLYEISSDLSRIVRSESVGGTPANRFIHTASNQLNIGPYFIDADRNVRVLRTNGGSGGLVTGRFTGSAAHLSDPNRMYIFTMEDGLYDVNPTDLTHIVRYPDVQGTGDKFLHGYHGKGCYTGQGRFIATNNGRNWDNHVPTGPGGVLATWDGTTVQQNGGSYLSGPGGFFYSNNRDGGTPATPQPDYMAGWNQVSLTQHCEATGPGGIYGNPNPATDPVWSTGFDAKSILLHVMEGQQWNLWRLPKGSYSHDGSHGWHTEWPRIRQLDPADPQGIYLMHMHGLFFDFPKTFSSNNFAGLKPISSYYKMPTDYCEFSDGRIVMGKNDASQFSNSLALKDQSNLWFGTMEDIENWGAPSGHGAVWMNDSVTAEQTSDPLFIDGFVQRTLHLRNLGASPVSVEIQTSTGTPTWTPVRSVNVPRNGYINEILSDLAAPWVRLKSSAASTNLTAFFHMGSPYPHGTPASVHTNEFAALADIRDTRSISDGIVRVMNDPALPLEFASSRTASNGAASSHRYHRIGGDMTLNDVTNATAESALRTSAALTQEFGSDAASAWIVEGATRFRVPKLDPLYDAPFAAGWARGIRETVTEREMLNCHGTFYEVPRDNSGGMRKMRALATHGKRITDFASWRGLLVLTGVLDDAPASDKLVRNADGTAALWLGEIDDLWRMGEPRGKGGPWMNTAVTTNTASDPFLMYGYDRKELTLTAAAATTITVEVDFLADNSWSVYRTFPLAAGETVNHVFPAGFHAHWVRVISSAATTATAQFIYGPADARDAFLDWSRENELATGSGRSALANADIDGDGLGELAEFVFGTDPQIPDANPVHAAGGFAEFFQRNLQPSDGIGCEFESSMTLENPWTPRPDLKLATVDQSGVPAGFTRVRYQLEPGHEKFFVRARTSLSP</sequence>
<evidence type="ECO:0000313" key="2">
    <source>
        <dbReference type="Proteomes" id="UP001320876"/>
    </source>
</evidence>
<reference evidence="1 2" key="1">
    <citation type="submission" date="2022-10" db="EMBL/GenBank/DDBJ databases">
        <title>Luteolibacter arcticus strain CCTCC AB 2014275, whole genome shotgun sequencing project.</title>
        <authorList>
            <person name="Zhao G."/>
            <person name="Shen L."/>
        </authorList>
    </citation>
    <scope>NUCLEOTIDE SEQUENCE [LARGE SCALE GENOMIC DNA]</scope>
    <source>
        <strain evidence="1 2">CCTCC AB 2014275</strain>
    </source>
</reference>
<organism evidence="1 2">
    <name type="scientific">Luteolibacter arcticus</name>
    <dbReference type="NCBI Taxonomy" id="1581411"/>
    <lineage>
        <taxon>Bacteria</taxon>
        <taxon>Pseudomonadati</taxon>
        <taxon>Verrucomicrobiota</taxon>
        <taxon>Verrucomicrobiia</taxon>
        <taxon>Verrucomicrobiales</taxon>
        <taxon>Verrucomicrobiaceae</taxon>
        <taxon>Luteolibacter</taxon>
    </lineage>
</organism>
<gene>
    <name evidence="1" type="ORF">OKA05_05875</name>
</gene>
<name>A0ABT3GEQ1_9BACT</name>